<protein>
    <submittedName>
        <fullName evidence="2">J domain-containing protein required for chloroplast accumulation response 1</fullName>
    </submittedName>
</protein>
<sequence length="136" mass="15961">MKHSGRLFSEDSEVEVIVLSDTEGETSAKEEKDANEQDVLSQEEMYKIDESLQELTYTINLAHTLSNLHKHIWRNSNWDEADFLTMVINKAETKRIYRKAMVLLHPDKQFGASAKQKYLAEQIFKIVRSKWEEEQK</sequence>
<proteinExistence type="predicted"/>
<accession>A0A1J3CYE5</accession>
<dbReference type="SUPFAM" id="SSF46565">
    <property type="entry name" value="Chaperone J-domain"/>
    <property type="match status" value="1"/>
</dbReference>
<dbReference type="InterPro" id="IPR036869">
    <property type="entry name" value="J_dom_sf"/>
</dbReference>
<dbReference type="EMBL" id="GEVI01019479">
    <property type="protein sequence ID" value="JAU12841.1"/>
    <property type="molecule type" value="Transcribed_RNA"/>
</dbReference>
<gene>
    <name evidence="2" type="ORF">GA_TR3673_c10_g1_i1_g.12642</name>
</gene>
<dbReference type="Gene3D" id="1.10.287.110">
    <property type="entry name" value="DnaJ domain"/>
    <property type="match status" value="1"/>
</dbReference>
<evidence type="ECO:0000256" key="1">
    <source>
        <dbReference type="SAM" id="MobiDB-lite"/>
    </source>
</evidence>
<name>A0A1J3CYE5_NOCCA</name>
<reference evidence="2" key="1">
    <citation type="submission" date="2016-07" db="EMBL/GenBank/DDBJ databases">
        <title>De novo transcriptome assembly of four accessions of the metal hyperaccumulator plant Noccaea caerulescens.</title>
        <authorList>
            <person name="Blande D."/>
            <person name="Halimaa P."/>
            <person name="Tervahauta A.I."/>
            <person name="Aarts M.G."/>
            <person name="Karenlampi S.O."/>
        </authorList>
    </citation>
    <scope>NUCLEOTIDE SEQUENCE</scope>
</reference>
<dbReference type="AlphaFoldDB" id="A0A1J3CYE5"/>
<organism evidence="2">
    <name type="scientific">Noccaea caerulescens</name>
    <name type="common">Alpine penny-cress</name>
    <name type="synonym">Thlaspi caerulescens</name>
    <dbReference type="NCBI Taxonomy" id="107243"/>
    <lineage>
        <taxon>Eukaryota</taxon>
        <taxon>Viridiplantae</taxon>
        <taxon>Streptophyta</taxon>
        <taxon>Embryophyta</taxon>
        <taxon>Tracheophyta</taxon>
        <taxon>Spermatophyta</taxon>
        <taxon>Magnoliopsida</taxon>
        <taxon>eudicotyledons</taxon>
        <taxon>Gunneridae</taxon>
        <taxon>Pentapetalae</taxon>
        <taxon>rosids</taxon>
        <taxon>malvids</taxon>
        <taxon>Brassicales</taxon>
        <taxon>Brassicaceae</taxon>
        <taxon>Coluteocarpeae</taxon>
        <taxon>Noccaea</taxon>
    </lineage>
</organism>
<feature type="compositionally biased region" description="Basic and acidic residues" evidence="1">
    <location>
        <begin position="26"/>
        <end position="35"/>
    </location>
</feature>
<feature type="region of interest" description="Disordered" evidence="1">
    <location>
        <begin position="20"/>
        <end position="39"/>
    </location>
</feature>
<evidence type="ECO:0000313" key="2">
    <source>
        <dbReference type="EMBL" id="JAU12841.1"/>
    </source>
</evidence>